<feature type="transmembrane region" description="Helical" evidence="6">
    <location>
        <begin position="174"/>
        <end position="198"/>
    </location>
</feature>
<feature type="transmembrane region" description="Helical" evidence="6">
    <location>
        <begin position="277"/>
        <end position="298"/>
    </location>
</feature>
<reference evidence="9" key="1">
    <citation type="submission" date="2021-01" db="EMBL/GenBank/DDBJ databases">
        <authorList>
            <person name="Corre E."/>
            <person name="Pelletier E."/>
            <person name="Niang G."/>
            <person name="Scheremetjew M."/>
            <person name="Finn R."/>
            <person name="Kale V."/>
            <person name="Holt S."/>
            <person name="Cochrane G."/>
            <person name="Meng A."/>
            <person name="Brown T."/>
            <person name="Cohen L."/>
        </authorList>
    </citation>
    <scope>NUCLEOTIDE SEQUENCE</scope>
    <source>
        <strain evidence="9">SAG 63-3</strain>
    </source>
</reference>
<sequence>MDKEDFFLQAPEQSEVELEHSNSFSSSINRTASNASLSLDPGKVVHPQDITEPSMSSSEEHLCSPSSPVSCTSPTSHLPGPAAHSTLSADHSNVLLPPTSSENREASYDKPPVGVLSSIDQDPTASSQSYYLDIRWYRNYFNVDTDEVLWRLMASIVGAFGSDFQKRLRFHPDLYGPFWISTTLVLIMTIVSTASFAIKVEKLWGPSTTSLLPFQPTSLIASTILFYGYIFGVSTILYLLMLYSKTPLLLVSVWCLYGYALTIFVPATIFFIFPVMFLRWTVLILATLLSGTIIRFNLESMLKEAAPCQVKTILRGVFCIHLGFGLALELIFF</sequence>
<feature type="domain" description="Yip1" evidence="8">
    <location>
        <begin position="164"/>
        <end position="293"/>
    </location>
</feature>
<feature type="transmembrane region" description="Helical" evidence="6">
    <location>
        <begin position="248"/>
        <end position="271"/>
    </location>
</feature>
<evidence type="ECO:0000256" key="6">
    <source>
        <dbReference type="RuleBase" id="RU361264"/>
    </source>
</evidence>
<evidence type="ECO:0000256" key="2">
    <source>
        <dbReference type="ARBA" id="ARBA00010596"/>
    </source>
</evidence>
<feature type="transmembrane region" description="Helical" evidence="6">
    <location>
        <begin position="310"/>
        <end position="332"/>
    </location>
</feature>
<name>A0A7S0VBS6_9CHLO</name>
<keyword evidence="5 6" id="KW-0472">Membrane</keyword>
<organism evidence="9">
    <name type="scientific">Polytomella parva</name>
    <dbReference type="NCBI Taxonomy" id="51329"/>
    <lineage>
        <taxon>Eukaryota</taxon>
        <taxon>Viridiplantae</taxon>
        <taxon>Chlorophyta</taxon>
        <taxon>core chlorophytes</taxon>
        <taxon>Chlorophyceae</taxon>
        <taxon>CS clade</taxon>
        <taxon>Chlamydomonadales</taxon>
        <taxon>Chlamydomonadaceae</taxon>
        <taxon>Polytomella</taxon>
    </lineage>
</organism>
<comment type="subcellular location">
    <subcellularLocation>
        <location evidence="6">Golgi apparatus membrane</location>
        <topology evidence="6">Multi-pass membrane protein</topology>
    </subcellularLocation>
    <subcellularLocation>
        <location evidence="1">Membrane</location>
        <topology evidence="1">Multi-pass membrane protein</topology>
    </subcellularLocation>
</comment>
<gene>
    <name evidence="9" type="ORF">PPAR00522_LOCUS17398</name>
</gene>
<evidence type="ECO:0000256" key="4">
    <source>
        <dbReference type="ARBA" id="ARBA00022989"/>
    </source>
</evidence>
<dbReference type="EMBL" id="HBFM01026891">
    <property type="protein sequence ID" value="CAD8784753.1"/>
    <property type="molecule type" value="Transcribed_RNA"/>
</dbReference>
<dbReference type="PANTHER" id="PTHR12822:SF2">
    <property type="entry name" value="PROTEIN YIPF"/>
    <property type="match status" value="1"/>
</dbReference>
<proteinExistence type="inferred from homology"/>
<feature type="compositionally biased region" description="Polar residues" evidence="7">
    <location>
        <begin position="21"/>
        <end position="37"/>
    </location>
</feature>
<feature type="compositionally biased region" description="Low complexity" evidence="7">
    <location>
        <begin position="53"/>
        <end position="76"/>
    </location>
</feature>
<dbReference type="AlphaFoldDB" id="A0A7S0VBS6"/>
<evidence type="ECO:0000256" key="1">
    <source>
        <dbReference type="ARBA" id="ARBA00004141"/>
    </source>
</evidence>
<evidence type="ECO:0000313" key="9">
    <source>
        <dbReference type="EMBL" id="CAD8784753.1"/>
    </source>
</evidence>
<dbReference type="PANTHER" id="PTHR12822">
    <property type="entry name" value="PROTEIN YIPF"/>
    <property type="match status" value="1"/>
</dbReference>
<evidence type="ECO:0000259" key="8">
    <source>
        <dbReference type="Pfam" id="PF04893"/>
    </source>
</evidence>
<dbReference type="Pfam" id="PF04893">
    <property type="entry name" value="Yip1"/>
    <property type="match status" value="1"/>
</dbReference>
<dbReference type="InterPro" id="IPR039765">
    <property type="entry name" value="Yip5/YIPF1/YIPF2"/>
</dbReference>
<protein>
    <recommendedName>
        <fullName evidence="6">Protein YIP</fullName>
    </recommendedName>
</protein>
<dbReference type="GO" id="GO:0000139">
    <property type="term" value="C:Golgi membrane"/>
    <property type="evidence" value="ECO:0007669"/>
    <property type="project" value="UniProtKB-SubCell"/>
</dbReference>
<dbReference type="GO" id="GO:0031267">
    <property type="term" value="F:small GTPase binding"/>
    <property type="evidence" value="ECO:0007669"/>
    <property type="project" value="InterPro"/>
</dbReference>
<feature type="transmembrane region" description="Helical" evidence="6">
    <location>
        <begin position="218"/>
        <end position="241"/>
    </location>
</feature>
<dbReference type="InterPro" id="IPR006977">
    <property type="entry name" value="Yip1_dom"/>
</dbReference>
<evidence type="ECO:0000256" key="3">
    <source>
        <dbReference type="ARBA" id="ARBA00022692"/>
    </source>
</evidence>
<dbReference type="GO" id="GO:0016192">
    <property type="term" value="P:vesicle-mediated transport"/>
    <property type="evidence" value="ECO:0007669"/>
    <property type="project" value="InterPro"/>
</dbReference>
<keyword evidence="4 6" id="KW-1133">Transmembrane helix</keyword>
<evidence type="ECO:0000256" key="5">
    <source>
        <dbReference type="ARBA" id="ARBA00023136"/>
    </source>
</evidence>
<keyword evidence="3 6" id="KW-0812">Transmembrane</keyword>
<accession>A0A7S0VBS6</accession>
<feature type="region of interest" description="Disordered" evidence="7">
    <location>
        <begin position="1"/>
        <end position="119"/>
    </location>
</feature>
<comment type="similarity">
    <text evidence="2 6">Belongs to the YIP1 family.</text>
</comment>
<evidence type="ECO:0000256" key="7">
    <source>
        <dbReference type="SAM" id="MobiDB-lite"/>
    </source>
</evidence>